<dbReference type="Proteomes" id="UP000241912">
    <property type="component" value="Unassembled WGS sequence"/>
</dbReference>
<sequence length="61" mass="7231">MDITYVWTPHGWLYMAIVMDLFSRQIVGWAIADHMRTFLRVSALPMFLAKKTVAWITLLFR</sequence>
<feature type="domain" description="Integrase catalytic" evidence="2">
    <location>
        <begin position="1"/>
        <end position="49"/>
    </location>
</feature>
<dbReference type="GO" id="GO:0015074">
    <property type="term" value="P:DNA integration"/>
    <property type="evidence" value="ECO:0007669"/>
    <property type="project" value="InterPro"/>
</dbReference>
<evidence type="ECO:0000256" key="1">
    <source>
        <dbReference type="SAM" id="Phobius"/>
    </source>
</evidence>
<dbReference type="InterPro" id="IPR012337">
    <property type="entry name" value="RNaseH-like_sf"/>
</dbReference>
<keyword evidence="4" id="KW-1185">Reference proteome</keyword>
<dbReference type="SUPFAM" id="SSF53098">
    <property type="entry name" value="Ribonuclease H-like"/>
    <property type="match status" value="1"/>
</dbReference>
<reference evidence="3 4" key="1">
    <citation type="submission" date="2018-03" db="EMBL/GenBank/DDBJ databases">
        <title>Draft genome of Nitrosomonas supralitoralis APG5.</title>
        <authorList>
            <person name="Urakawa H."/>
            <person name="Lopez J.V."/>
        </authorList>
    </citation>
    <scope>NUCLEOTIDE SEQUENCE [LARGE SCALE GENOMIC DNA]</scope>
    <source>
        <strain evidence="3 4">APG5</strain>
    </source>
</reference>
<dbReference type="PANTHER" id="PTHR46889">
    <property type="entry name" value="TRANSPOSASE INSF FOR INSERTION SEQUENCE IS3B-RELATED"/>
    <property type="match status" value="1"/>
</dbReference>
<comment type="caution">
    <text evidence="3">The sequence shown here is derived from an EMBL/GenBank/DDBJ whole genome shotgun (WGS) entry which is preliminary data.</text>
</comment>
<accession>A0A2P7NRA2</accession>
<dbReference type="AlphaFoldDB" id="A0A2P7NRA2"/>
<dbReference type="InterPro" id="IPR001584">
    <property type="entry name" value="Integrase_cat-core"/>
</dbReference>
<feature type="transmembrane region" description="Helical" evidence="1">
    <location>
        <begin position="12"/>
        <end position="32"/>
    </location>
</feature>
<dbReference type="InterPro" id="IPR050900">
    <property type="entry name" value="Transposase_IS3/IS150/IS904"/>
</dbReference>
<keyword evidence="1" id="KW-0472">Membrane</keyword>
<dbReference type="EMBL" id="PXXU01000089">
    <property type="protein sequence ID" value="PSJ15993.1"/>
    <property type="molecule type" value="Genomic_DNA"/>
</dbReference>
<keyword evidence="1" id="KW-1133">Transmembrane helix</keyword>
<gene>
    <name evidence="3" type="ORF">C7H79_16010</name>
</gene>
<keyword evidence="1" id="KW-0812">Transmembrane</keyword>
<proteinExistence type="predicted"/>
<organism evidence="3 4">
    <name type="scientific">Nitrosomonas supralitoralis</name>
    <dbReference type="NCBI Taxonomy" id="2116706"/>
    <lineage>
        <taxon>Bacteria</taxon>
        <taxon>Pseudomonadati</taxon>
        <taxon>Pseudomonadota</taxon>
        <taxon>Betaproteobacteria</taxon>
        <taxon>Nitrosomonadales</taxon>
        <taxon>Nitrosomonadaceae</taxon>
        <taxon>Nitrosomonas</taxon>
    </lineage>
</organism>
<dbReference type="OrthoDB" id="5365969at2"/>
<evidence type="ECO:0000313" key="4">
    <source>
        <dbReference type="Proteomes" id="UP000241912"/>
    </source>
</evidence>
<dbReference type="PANTHER" id="PTHR46889:SF4">
    <property type="entry name" value="TRANSPOSASE INSO FOR INSERTION SEQUENCE ELEMENT IS911B-RELATED"/>
    <property type="match status" value="1"/>
</dbReference>
<evidence type="ECO:0000313" key="3">
    <source>
        <dbReference type="EMBL" id="PSJ15993.1"/>
    </source>
</evidence>
<name>A0A2P7NRA2_9PROT</name>
<dbReference type="Pfam" id="PF00665">
    <property type="entry name" value="rve"/>
    <property type="match status" value="1"/>
</dbReference>
<evidence type="ECO:0000259" key="2">
    <source>
        <dbReference type="Pfam" id="PF00665"/>
    </source>
</evidence>
<protein>
    <recommendedName>
        <fullName evidence="2">Integrase catalytic domain-containing protein</fullName>
    </recommendedName>
</protein>